<feature type="chain" id="PRO_5016562372" evidence="1">
    <location>
        <begin position="26"/>
        <end position="159"/>
    </location>
</feature>
<evidence type="ECO:0000313" key="3">
    <source>
        <dbReference type="Proteomes" id="UP000252387"/>
    </source>
</evidence>
<dbReference type="EMBL" id="QFWQ01000003">
    <property type="protein sequence ID" value="RCS30655.1"/>
    <property type="molecule type" value="Genomic_DNA"/>
</dbReference>
<sequence>MKIRTVLRHAIAATAISMVATTAFASPAPPGHRTDDAWLRQALIAREGALTHAYNTCNLHALRASLFAGTALRAPDGRHIDPVIDARDRVCGRLHRQVMPGSLSVRGMGDDSALVNGTQCFCAINSVSCSTRGERFVHLWTLDHGLWRMSLMLHLDATR</sequence>
<evidence type="ECO:0000256" key="1">
    <source>
        <dbReference type="SAM" id="SignalP"/>
    </source>
</evidence>
<reference evidence="2 3" key="1">
    <citation type="submission" date="2018-05" db="EMBL/GenBank/DDBJ databases">
        <title>Draft genome sequence of Rhodanobacter denitrificans Yn1 isolated from gold copper mine.</title>
        <authorList>
            <person name="Yang N."/>
            <person name="Mazhar H.S."/>
            <person name="Rensing C."/>
        </authorList>
    </citation>
    <scope>NUCLEOTIDE SEQUENCE [LARGE SCALE GENOMIC DNA]</scope>
    <source>
        <strain evidence="2 3">Yn1</strain>
    </source>
</reference>
<dbReference type="AlphaFoldDB" id="A0A368KI56"/>
<dbReference type="Proteomes" id="UP000252387">
    <property type="component" value="Unassembled WGS sequence"/>
</dbReference>
<comment type="caution">
    <text evidence="2">The sequence shown here is derived from an EMBL/GenBank/DDBJ whole genome shotgun (WGS) entry which is preliminary data.</text>
</comment>
<organism evidence="2 3">
    <name type="scientific">Rhodanobacter denitrificans</name>
    <dbReference type="NCBI Taxonomy" id="666685"/>
    <lineage>
        <taxon>Bacteria</taxon>
        <taxon>Pseudomonadati</taxon>
        <taxon>Pseudomonadota</taxon>
        <taxon>Gammaproteobacteria</taxon>
        <taxon>Lysobacterales</taxon>
        <taxon>Rhodanobacteraceae</taxon>
        <taxon>Rhodanobacter</taxon>
    </lineage>
</organism>
<keyword evidence="3" id="KW-1185">Reference proteome</keyword>
<name>A0A368KI56_9GAMM</name>
<accession>A0A368KI56</accession>
<dbReference type="InterPro" id="IPR032710">
    <property type="entry name" value="NTF2-like_dom_sf"/>
</dbReference>
<dbReference type="OrthoDB" id="5958242at2"/>
<evidence type="ECO:0000313" key="2">
    <source>
        <dbReference type="EMBL" id="RCS30655.1"/>
    </source>
</evidence>
<protein>
    <submittedName>
        <fullName evidence="2">Nuclear transport factor 2 family protein</fullName>
    </submittedName>
</protein>
<gene>
    <name evidence="2" type="ORF">DEO45_02435</name>
</gene>
<dbReference type="SUPFAM" id="SSF54427">
    <property type="entry name" value="NTF2-like"/>
    <property type="match status" value="1"/>
</dbReference>
<feature type="signal peptide" evidence="1">
    <location>
        <begin position="1"/>
        <end position="25"/>
    </location>
</feature>
<keyword evidence="1" id="KW-0732">Signal</keyword>
<dbReference type="RefSeq" id="WP_114340735.1">
    <property type="nucleotide sequence ID" value="NZ_QFWQ01000003.1"/>
</dbReference>
<proteinExistence type="predicted"/>